<reference evidence="3" key="1">
    <citation type="submission" date="2017-06" db="EMBL/GenBank/DDBJ databases">
        <title>Capnocytophaga spp. assemblies.</title>
        <authorList>
            <person name="Gulvik C.A."/>
        </authorList>
    </citation>
    <scope>NUCLEOTIDE SEQUENCE [LARGE SCALE GENOMIC DNA]</scope>
    <source>
        <strain evidence="3">H5594</strain>
    </source>
</reference>
<keyword evidence="1" id="KW-0732">Signal</keyword>
<organism evidence="2 3">
    <name type="scientific">Capnocytophaga canimorsus</name>
    <dbReference type="NCBI Taxonomy" id="28188"/>
    <lineage>
        <taxon>Bacteria</taxon>
        <taxon>Pseudomonadati</taxon>
        <taxon>Bacteroidota</taxon>
        <taxon>Flavobacteriia</taxon>
        <taxon>Flavobacteriales</taxon>
        <taxon>Flavobacteriaceae</taxon>
        <taxon>Capnocytophaga</taxon>
    </lineage>
</organism>
<feature type="chain" id="PRO_5012196919" description="Ig-like domain-containing protein" evidence="1">
    <location>
        <begin position="19"/>
        <end position="2888"/>
    </location>
</feature>
<proteinExistence type="predicted"/>
<dbReference type="NCBIfam" id="NF012211">
    <property type="entry name" value="tand_rpt_95"/>
    <property type="match status" value="3"/>
</dbReference>
<gene>
    <name evidence="2" type="ORF">CGC56_08950</name>
</gene>
<evidence type="ECO:0000256" key="1">
    <source>
        <dbReference type="SAM" id="SignalP"/>
    </source>
</evidence>
<name>A0A250G4P3_9FLAO</name>
<dbReference type="Gene3D" id="2.60.40.3440">
    <property type="match status" value="2"/>
</dbReference>
<feature type="signal peptide" evidence="1">
    <location>
        <begin position="1"/>
        <end position="18"/>
    </location>
</feature>
<evidence type="ECO:0000313" key="3">
    <source>
        <dbReference type="Proteomes" id="UP000243136"/>
    </source>
</evidence>
<evidence type="ECO:0000313" key="2">
    <source>
        <dbReference type="EMBL" id="ATA92273.1"/>
    </source>
</evidence>
<dbReference type="Pfam" id="PF13585">
    <property type="entry name" value="CHU_C"/>
    <property type="match status" value="1"/>
</dbReference>
<dbReference type="Pfam" id="PF17963">
    <property type="entry name" value="Big_9"/>
    <property type="match status" value="3"/>
</dbReference>
<dbReference type="Proteomes" id="UP000243136">
    <property type="component" value="Chromosome"/>
</dbReference>
<dbReference type="RefSeq" id="WP_095917562.1">
    <property type="nucleotide sequence ID" value="NZ_CP022388.1"/>
</dbReference>
<sequence length="2888" mass="309912">MRILFKLFFFLVSPMLWAQGNPPATLPTPSGDCDPYFDGLIKQTKASVFSPIESGSNAVIYLDNSRMATGVTYFAINKATGIWFAGSYDTTLFMVTIPVGVLTQNTTFEVHAIADGCSFKIVDDVTFEVKPTTEVHLQTRVRDEYCDNSGGIYYQMMGDSNDDYNFYHKLSTQTAFQTATADRNDLQTVQGGKTYVIRAELKTDSNTFYEKTITVKDAKVPNPPGIEYTITAQPPICTSNTGRAIVSITKGVSYPFTFEITSGPEIRPEQSSNVFENLPAGDYTMYVKDACGQGRTVSFRIDGQAFYIGPIGGSSYINSTDECGRGAVRLQRGIKMARNHWYTDAIPYPMTVSYTLTSPSGASYAMTRTFNNRAELTVYAWYDHNQASIYFGHNLPGRQNFFGDGVQIPFEKGNWTHNFQVTTACGTHNLALLIEKVKTKEDDFNHWARIDKAYDTCGKSYIYATVEWLHRFVYMVLDEAPIGFDPVAAGFTKNHRFGGKYYKYGQLAKPAFPLVSYPHLLLGDYKFTYVHAECGFEVQRQITVTDLQNPAGVPNTSHFYSTYYCENQNFGIGFREAGGAGAPKKIRITSFTPAPGTSGTFAVPQEYDYDQWTTIVNGRSVLHGLPFGTYTLSALDFECQQDVVDKVVTVQPPMPDPKVRFSMAKGCKVQVQLYDAVGDSYQRSYLLQGYDEDQARWVNMVDPNDNPYGDAISDKKQNIIKVLIHNNYKLYTRYRVVELTGTVGLHSACPKVLGEYTPPSELPTLVDIVGATCGLNQYQIMVVASGGTPPFTYKILSRSVGGSLDPSFTPIINTTGKFTITETDPSASYKFAVEDVCSQETEDVEIRNLTPFVITTDRTEYCQGTSATLSVPDLSLAYTYEWFREDDPSTILSHSPTLQVSNLQATDFVHKYKLRVAPKDASFTLCIPAEYEVQLTGSTAVAPVLTANATDVELCASELNGKSSYDIRTNLFSVVHNEAITSGYTNGVIREVSGAYPVSQNGLMALHSGMIPVLEGCTFTFTYTISNACGLEATKTATLTIKRNITPVDLPNAFRYFSVCDADLTNWVTFEATNFNALAEFVKNHNAGRTTDVIEFFSDPQGNTPVNQLDFSTEKVKIIYYKINRAGYCSSIARARIDVKSTYKMPDGSDDPRLVDLNYQTCANGVTVGDVKTRLKQTFGTSSTPKVYLIRMVGGVETSSELPDNYALTTSEVYRYRMEDGGCPSSWRNITLNFNQTNIVTQPVSHTVCSGEQVVLTALGASTSPPTAGKMIYKWFESTYNGTIGATQVHTQTLNRGEASTYTPSTASVGAKYYFVEVTVENVCNVPVHTDIVKVEVKGMTASVPTVTTLSSVQCGEDVKFTFVGVPNEEVHYTVNGVASTITLPTSGVYTHTVSAATTTQVLRVVSVSNASGCPTTPTTGNVYTVTVNDLPTPTINVVTATCGNSGSVTITNYDAANTYTFSDAAITRTGATITGFVFGTTYTMTVSNGTCTETTSFVVNTTCTIDAVDDPLIEVDALSTHRTSVISILDNDVLGTLSATTANVTITQLSTTDARVNIDPATGKIRLTNSTVPTGIYTITYRICEEVNDTPCDTATITVKVRNIKAENDVVSYIAGVIADNILYNDTYNNKEAFDYYNDLKITITSPLPSGVTVEPGGDFKITESVRSGVYTFTYQICSEVLPDVCDSATVTLTVRNIISAYDDDDGDYLNGYSVVPNNTIDIFENDRLNSHFVTSQTVTISSHTALPTGVTIDANGIVTIGNDTPTGVHSFTYVLCEKDVTPPICDSAKVLFTVKNINADNDDFEVSAGGNTGSVLNNDKYDGEFLSSTTSVTLTPIGMLPSGISLDPITGIVRVASGTPSGNYSFNYEICSKVVPSLCDEATVTIRVKNSIIADDDNLGTVVSGGTTTQTVISNDKLNGTLVVIGTEVGKVTLTPIVTPTGITIDATNGKVTVGTNVSSGVYTLTYKICENGATPDNCDDATVTITVQNSIVAEDDDLGAVVSGGTTTQTVISNDKLNGTSVVIGTEVGQVTLTPIITPTGITIDATNGKVTVGTNVSSGVYTLTYKICENGATPDNCDEATVTITVQNSIVADNDDLGTVVSGGTTTQTVISNDKLNGTSVVIGTEVGKVTLTPLITPTGITIDATNGKVTVGTNVSSGVYTLTYKICENGATPDNCDEATVTITVQNGIVAEDDNLGTVVSGGTTMQTVISNDKLNGTPVVIGTGVGQVTLTPIITPTGITIDATNGKVSVGNNVPSGVYTLTYTICENGATPDNCDEATVTITVQNGIVAEDDNLGTVVSGGTTTQTVISNDKLNGTSVVIGTGVGQVTLTPIITPTGITIDATNGKVTVGTNVSSGVYTLTYKICENGATPDNCDTATVTITVLSSNTVLAISDINNTYLNTSVSGNVSTNDEDPQGDALEFSLLTASNDQGHSLVFNSDGTYVFTPKEGFTGVVVYEYEVCDKGMPRACATATLTIGVLAQPKDGANTVFANDDAVRTKVGTPVLISVLANDIDVEGDTFEITSHPSHTSYGSLSLSNGKLTYTPNAGYVGVDSFTYTICDNRTTDKACATATVRVLILSDTSSNTTFANDDAYNGDKNRVISGNVLSNDVDLEGNGQTTTLLSGATKGVVSLNADGTFSYKPNMGYVGPDSFTYKLCDDGTPEACAVATVYLTVNEAESIVANNDDFTNTPIRNMVGGVLGSVLTNDTYLGVPISSGQVSGVTLVSDGGLVGVTLDGSGHLTIPQGATEGTYTLTYEVCEKSKGSCATAEIYVRIIKGCPLNFYNGLSNNEDGTNDGFVIDGIECYPKNKVRIYNRWGVKVFETEGYNNKERLFRGISNGRVTVDADKKLPQGTYYYVLEYTDASNQTHSEAGWLYIKR</sequence>
<accession>A0A250G4P3</accession>
<dbReference type="EMBL" id="CP022388">
    <property type="protein sequence ID" value="ATA92273.1"/>
    <property type="molecule type" value="Genomic_DNA"/>
</dbReference>
<protein>
    <recommendedName>
        <fullName evidence="4">Ig-like domain-containing protein</fullName>
    </recommendedName>
</protein>
<evidence type="ECO:0008006" key="4">
    <source>
        <dbReference type="Google" id="ProtNLM"/>
    </source>
</evidence>